<name>A0A7W8INY6_9BACL</name>
<proteinExistence type="predicted"/>
<dbReference type="EMBL" id="JACHEP010000003">
    <property type="protein sequence ID" value="MBB5324065.1"/>
    <property type="molecule type" value="Genomic_DNA"/>
</dbReference>
<dbReference type="AlphaFoldDB" id="A0A7W8INY6"/>
<evidence type="ECO:0008006" key="3">
    <source>
        <dbReference type="Google" id="ProtNLM"/>
    </source>
</evidence>
<reference evidence="1 2" key="1">
    <citation type="submission" date="2020-08" db="EMBL/GenBank/DDBJ databases">
        <title>Genomic Encyclopedia of Type Strains, Phase IV (KMG-IV): sequencing the most valuable type-strain genomes for metagenomic binning, comparative biology and taxonomic classification.</title>
        <authorList>
            <person name="Goeker M."/>
        </authorList>
    </citation>
    <scope>NUCLEOTIDE SEQUENCE [LARGE SCALE GENOMIC DNA]</scope>
    <source>
        <strain evidence="1 2">DSM 16325</strain>
    </source>
</reference>
<gene>
    <name evidence="1" type="ORF">HNQ34_001157</name>
</gene>
<dbReference type="PROSITE" id="PS51257">
    <property type="entry name" value="PROKAR_LIPOPROTEIN"/>
    <property type="match status" value="1"/>
</dbReference>
<evidence type="ECO:0000313" key="2">
    <source>
        <dbReference type="Proteomes" id="UP000520011"/>
    </source>
</evidence>
<dbReference type="Proteomes" id="UP000520011">
    <property type="component" value="Unassembled WGS sequence"/>
</dbReference>
<evidence type="ECO:0000313" key="1">
    <source>
        <dbReference type="EMBL" id="MBB5324065.1"/>
    </source>
</evidence>
<sequence length="116" mass="12948">MIRIVILLILVSLLLIGCTGTKSFEGILYGTEENYFIVECSNAVNKGKNNVEDMSYPCTVQITDQTKFSDENGNKLSVDDFTGEVTVRVILVTPQTISQSKESRDVEAREIILLNR</sequence>
<organism evidence="1 2">
    <name type="scientific">Anoxybacteroides tepidamans</name>
    <dbReference type="NCBI Taxonomy" id="265948"/>
    <lineage>
        <taxon>Bacteria</taxon>
        <taxon>Bacillati</taxon>
        <taxon>Bacillota</taxon>
        <taxon>Bacilli</taxon>
        <taxon>Bacillales</taxon>
        <taxon>Anoxybacillaceae</taxon>
        <taxon>Anoxybacteroides</taxon>
    </lineage>
</organism>
<keyword evidence="2" id="KW-1185">Reference proteome</keyword>
<protein>
    <recommendedName>
        <fullName evidence="3">Lipoprotein</fullName>
    </recommendedName>
</protein>
<comment type="caution">
    <text evidence="1">The sequence shown here is derived from an EMBL/GenBank/DDBJ whole genome shotgun (WGS) entry which is preliminary data.</text>
</comment>
<accession>A0A7W8INY6</accession>
<dbReference type="RefSeq" id="WP_183252461.1">
    <property type="nucleotide sequence ID" value="NZ_JACHEP010000003.1"/>
</dbReference>